<accession>A0A1N7FA80</accession>
<keyword evidence="3" id="KW-1185">Reference proteome</keyword>
<dbReference type="InterPro" id="IPR058328">
    <property type="entry name" value="DUF8015"/>
</dbReference>
<dbReference type="EMBL" id="FTNR01000006">
    <property type="protein sequence ID" value="SIR97220.1"/>
    <property type="molecule type" value="Genomic_DNA"/>
</dbReference>
<keyword evidence="1" id="KW-0812">Transmembrane</keyword>
<keyword evidence="1" id="KW-1133">Transmembrane helix</keyword>
<dbReference type="STRING" id="308853.SAMN05421752_106124"/>
<evidence type="ECO:0000313" key="3">
    <source>
        <dbReference type="Proteomes" id="UP000185936"/>
    </source>
</evidence>
<feature type="transmembrane region" description="Helical" evidence="1">
    <location>
        <begin position="66"/>
        <end position="83"/>
    </location>
</feature>
<protein>
    <submittedName>
        <fullName evidence="2">Uncharacterized protein</fullName>
    </submittedName>
</protein>
<reference evidence="3" key="1">
    <citation type="submission" date="2017-01" db="EMBL/GenBank/DDBJ databases">
        <authorList>
            <person name="Varghese N."/>
            <person name="Submissions S."/>
        </authorList>
    </citation>
    <scope>NUCLEOTIDE SEQUENCE [LARGE SCALE GENOMIC DNA]</scope>
    <source>
        <strain evidence="3">type strain: HArc-</strain>
    </source>
</reference>
<evidence type="ECO:0000256" key="1">
    <source>
        <dbReference type="SAM" id="Phobius"/>
    </source>
</evidence>
<gene>
    <name evidence="2" type="ORF">SAMN05421752_106124</name>
</gene>
<dbReference type="AlphaFoldDB" id="A0A1N7FA80"/>
<dbReference type="Pfam" id="PF26047">
    <property type="entry name" value="DUF8015"/>
    <property type="match status" value="1"/>
</dbReference>
<dbReference type="OrthoDB" id="205887at2157"/>
<organism evidence="2 3">
    <name type="scientific">Natronorubrum thiooxidans</name>
    <dbReference type="NCBI Taxonomy" id="308853"/>
    <lineage>
        <taxon>Archaea</taxon>
        <taxon>Methanobacteriati</taxon>
        <taxon>Methanobacteriota</taxon>
        <taxon>Stenosarchaea group</taxon>
        <taxon>Halobacteria</taxon>
        <taxon>Halobacteriales</taxon>
        <taxon>Natrialbaceae</taxon>
        <taxon>Natronorubrum</taxon>
    </lineage>
</organism>
<dbReference type="Proteomes" id="UP000185936">
    <property type="component" value="Unassembled WGS sequence"/>
</dbReference>
<proteinExistence type="predicted"/>
<sequence length="84" mass="8581">MSVVPLEYYDKLLLAIVGSLALGGAIGIATSVAFEAGLAGGAAVATLFVYDAVFRNPPLPTAGVRAAVLVWHVFLVVILSIAIV</sequence>
<name>A0A1N7FA80_9EURY</name>
<keyword evidence="1" id="KW-0472">Membrane</keyword>
<evidence type="ECO:0000313" key="2">
    <source>
        <dbReference type="EMBL" id="SIR97220.1"/>
    </source>
</evidence>
<dbReference type="RefSeq" id="WP_076609065.1">
    <property type="nucleotide sequence ID" value="NZ_FTNR01000006.1"/>
</dbReference>
<feature type="transmembrane region" description="Helical" evidence="1">
    <location>
        <begin position="12"/>
        <end position="30"/>
    </location>
</feature>